<dbReference type="PANTHER" id="PTHR34539">
    <property type="entry name" value="T6J4.11 PROTEIN"/>
    <property type="match status" value="1"/>
</dbReference>
<comment type="caution">
    <text evidence="1">The sequence shown here is derived from an EMBL/GenBank/DDBJ whole genome shotgun (WGS) entry which is preliminary data.</text>
</comment>
<evidence type="ECO:0000313" key="1">
    <source>
        <dbReference type="EMBL" id="KAG6488044.1"/>
    </source>
</evidence>
<keyword evidence="2" id="KW-1185">Reference proteome</keyword>
<organism evidence="1 2">
    <name type="scientific">Zingiber officinale</name>
    <name type="common">Ginger</name>
    <name type="synonym">Amomum zingiber</name>
    <dbReference type="NCBI Taxonomy" id="94328"/>
    <lineage>
        <taxon>Eukaryota</taxon>
        <taxon>Viridiplantae</taxon>
        <taxon>Streptophyta</taxon>
        <taxon>Embryophyta</taxon>
        <taxon>Tracheophyta</taxon>
        <taxon>Spermatophyta</taxon>
        <taxon>Magnoliopsida</taxon>
        <taxon>Liliopsida</taxon>
        <taxon>Zingiberales</taxon>
        <taxon>Zingiberaceae</taxon>
        <taxon>Zingiber</taxon>
    </lineage>
</organism>
<reference evidence="1 2" key="1">
    <citation type="submission" date="2020-08" db="EMBL/GenBank/DDBJ databases">
        <title>Plant Genome Project.</title>
        <authorList>
            <person name="Zhang R.-G."/>
        </authorList>
    </citation>
    <scope>NUCLEOTIDE SEQUENCE [LARGE SCALE GENOMIC DNA]</scope>
    <source>
        <tissue evidence="1">Rhizome</tissue>
    </source>
</reference>
<dbReference type="AlphaFoldDB" id="A0A8J5KQL3"/>
<dbReference type="Proteomes" id="UP000734854">
    <property type="component" value="Unassembled WGS sequence"/>
</dbReference>
<accession>A0A8J5KQL3</accession>
<protein>
    <submittedName>
        <fullName evidence="1">Uncharacterized protein</fullName>
    </submittedName>
</protein>
<proteinExistence type="predicted"/>
<dbReference type="EMBL" id="JACMSC010000015">
    <property type="protein sequence ID" value="KAG6488044.1"/>
    <property type="molecule type" value="Genomic_DNA"/>
</dbReference>
<evidence type="ECO:0000313" key="2">
    <source>
        <dbReference type="Proteomes" id="UP000734854"/>
    </source>
</evidence>
<gene>
    <name evidence="1" type="ORF">ZIOFF_056802</name>
</gene>
<dbReference type="PANTHER" id="PTHR34539:SF19">
    <property type="entry name" value="T6J4.11 PROTEIN"/>
    <property type="match status" value="1"/>
</dbReference>
<name>A0A8J5KQL3_ZINOF</name>
<sequence length="267" mass="28930">MDSRPTACASTRRAACSATSHPQHFRRHVSQRCTRLRVQIICARLPCALCARRYATKNPRAKHVRFSTPVIKPSSNVHISLFADRSETLAGFMEGLSAGDHKRRREEFEAGSPEAKRFLLDMLDDDAEAGEQDLASIMKSLEQEIALPSPPPVQAPADRPDLEFLLEASDDELGLPPPSEEEIAGAGELEEPELGELWGFDADDGGGGGGGILGFEGFECGMLPEEEKVEEGGVPFEEGLFEYADVAGCGSSDFADLSWQPETLPAV</sequence>